<organism evidence="2 3">
    <name type="scientific">Hypothenemus hampei</name>
    <name type="common">Coffee berry borer</name>
    <dbReference type="NCBI Taxonomy" id="57062"/>
    <lineage>
        <taxon>Eukaryota</taxon>
        <taxon>Metazoa</taxon>
        <taxon>Ecdysozoa</taxon>
        <taxon>Arthropoda</taxon>
        <taxon>Hexapoda</taxon>
        <taxon>Insecta</taxon>
        <taxon>Pterygota</taxon>
        <taxon>Neoptera</taxon>
        <taxon>Endopterygota</taxon>
        <taxon>Coleoptera</taxon>
        <taxon>Polyphaga</taxon>
        <taxon>Cucujiformia</taxon>
        <taxon>Curculionidae</taxon>
        <taxon>Scolytinae</taxon>
        <taxon>Hypothenemus</taxon>
    </lineage>
</organism>
<reference evidence="2 3" key="1">
    <citation type="submission" date="2024-05" db="EMBL/GenBank/DDBJ databases">
        <title>Genetic variation in Jamaican populations of the coffee berry borer (Hypothenemus hampei).</title>
        <authorList>
            <person name="Errbii M."/>
            <person name="Myrie A."/>
        </authorList>
    </citation>
    <scope>NUCLEOTIDE SEQUENCE [LARGE SCALE GENOMIC DNA]</scope>
    <source>
        <strain evidence="2">JA-Hopewell-2020-01-JO</strain>
        <tissue evidence="2">Whole body</tissue>
    </source>
</reference>
<dbReference type="AlphaFoldDB" id="A0ABD1FB19"/>
<dbReference type="EMBL" id="JBDJPC010000001">
    <property type="protein sequence ID" value="KAL1516484.1"/>
    <property type="molecule type" value="Genomic_DNA"/>
</dbReference>
<evidence type="ECO:0000256" key="1">
    <source>
        <dbReference type="SAM" id="MobiDB-lite"/>
    </source>
</evidence>
<evidence type="ECO:0000313" key="2">
    <source>
        <dbReference type="EMBL" id="KAL1516484.1"/>
    </source>
</evidence>
<proteinExistence type="predicted"/>
<name>A0ABD1FB19_HYPHA</name>
<evidence type="ECO:0000313" key="3">
    <source>
        <dbReference type="Proteomes" id="UP001566132"/>
    </source>
</evidence>
<comment type="caution">
    <text evidence="2">The sequence shown here is derived from an EMBL/GenBank/DDBJ whole genome shotgun (WGS) entry which is preliminary data.</text>
</comment>
<protein>
    <submittedName>
        <fullName evidence="2">Uncharacterized protein</fullName>
    </submittedName>
</protein>
<feature type="region of interest" description="Disordered" evidence="1">
    <location>
        <begin position="1"/>
        <end position="36"/>
    </location>
</feature>
<accession>A0ABD1FB19</accession>
<dbReference type="Proteomes" id="UP001566132">
    <property type="component" value="Unassembled WGS sequence"/>
</dbReference>
<keyword evidence="3" id="KW-1185">Reference proteome</keyword>
<feature type="compositionally biased region" description="Basic and acidic residues" evidence="1">
    <location>
        <begin position="1"/>
        <end position="12"/>
    </location>
</feature>
<sequence length="219" mass="25478">MSSKVQENKQTPDDEEEEEEGFQTITKRRRRRSAQLSRKVLVGTKEDEETNDFHKIEKDKKIWIFLSQIIQSSKLQAIINGDFNVNFLSEDNRAVSIFDLGATYRFTSKVTSPTRGDSCLNNIFVNFSARPVTMNGLNTLYQLVSKIDWDFVNTEMLSTEEKFQLFFAYLENNICVSFPEAEMGQNPVILNVKWFNESLRRERDILHLVNEMANKDISL</sequence>
<gene>
    <name evidence="2" type="ORF">ABEB36_000393</name>
</gene>